<reference evidence="2 3" key="1">
    <citation type="submission" date="2022-04" db="EMBL/GenBank/DDBJ databases">
        <title>Positive selection, recombination, and allopatry shape intraspecific diversity of widespread and dominant cyanobacteria.</title>
        <authorList>
            <person name="Wei J."/>
            <person name="Shu W."/>
            <person name="Hu C."/>
        </authorList>
    </citation>
    <scope>NUCLEOTIDE SEQUENCE [LARGE SCALE GENOMIC DNA]</scope>
    <source>
        <strain evidence="2 3">GB2-A4</strain>
    </source>
</reference>
<gene>
    <name evidence="2" type="ORF">NC998_12735</name>
</gene>
<dbReference type="EMBL" id="JAMPKM010000006">
    <property type="protein sequence ID" value="MEP0817962.1"/>
    <property type="molecule type" value="Genomic_DNA"/>
</dbReference>
<protein>
    <submittedName>
        <fullName evidence="2">DUF3082 domain-containing protein</fullName>
    </submittedName>
</protein>
<organism evidence="2 3">
    <name type="scientific">Trichocoleus desertorum GB2-A4</name>
    <dbReference type="NCBI Taxonomy" id="2933944"/>
    <lineage>
        <taxon>Bacteria</taxon>
        <taxon>Bacillati</taxon>
        <taxon>Cyanobacteriota</taxon>
        <taxon>Cyanophyceae</taxon>
        <taxon>Leptolyngbyales</taxon>
        <taxon>Trichocoleusaceae</taxon>
        <taxon>Trichocoleus</taxon>
    </lineage>
</organism>
<keyword evidence="3" id="KW-1185">Reference proteome</keyword>
<feature type="transmembrane region" description="Helical" evidence="1">
    <location>
        <begin position="72"/>
        <end position="96"/>
    </location>
</feature>
<dbReference type="Proteomes" id="UP001464891">
    <property type="component" value="Unassembled WGS sequence"/>
</dbReference>
<comment type="caution">
    <text evidence="2">The sequence shown here is derived from an EMBL/GenBank/DDBJ whole genome shotgun (WGS) entry which is preliminary data.</text>
</comment>
<evidence type="ECO:0000256" key="1">
    <source>
        <dbReference type="SAM" id="Phobius"/>
    </source>
</evidence>
<sequence>MANLTPPPKSNSASEAQALPGPFRCLSGALISGSLAFAGYKLTMSIATTFAAKPIHSDNATVLNIASAVRTLVVGVVALGAGVFGFAALGLLALGVQVAIQRFSQPHPPADPS</sequence>
<evidence type="ECO:0000313" key="3">
    <source>
        <dbReference type="Proteomes" id="UP001464891"/>
    </source>
</evidence>
<evidence type="ECO:0000313" key="2">
    <source>
        <dbReference type="EMBL" id="MEP0817962.1"/>
    </source>
</evidence>
<dbReference type="PANTHER" id="PTHR35733:SF1">
    <property type="entry name" value="OS02G0307800 PROTEIN"/>
    <property type="match status" value="1"/>
</dbReference>
<keyword evidence="1" id="KW-0472">Membrane</keyword>
<dbReference type="Pfam" id="PF11282">
    <property type="entry name" value="DUF3082"/>
    <property type="match status" value="1"/>
</dbReference>
<dbReference type="InterPro" id="IPR021434">
    <property type="entry name" value="DUF3082"/>
</dbReference>
<accession>A0ABV0J849</accession>
<dbReference type="PANTHER" id="PTHR35733">
    <property type="entry name" value="OS02G0307800 PROTEIN"/>
    <property type="match status" value="1"/>
</dbReference>
<proteinExistence type="predicted"/>
<name>A0ABV0J849_9CYAN</name>
<dbReference type="RefSeq" id="WP_190435022.1">
    <property type="nucleotide sequence ID" value="NZ_JAMPKM010000006.1"/>
</dbReference>
<keyword evidence="1" id="KW-1133">Transmembrane helix</keyword>
<keyword evidence="1" id="KW-0812">Transmembrane</keyword>